<protein>
    <submittedName>
        <fullName evidence="1">Uncharacterized protein</fullName>
    </submittedName>
</protein>
<sequence>MKFVVVDGGKTGSPITGKLNSCPAACGRTSAAANMWLAASEFRIPKVYQRNFNTSVQYSARNLAAVNFVQIGTVAGSNVKSESETESKIEPELVLKLRTVSGLAVFWY</sequence>
<evidence type="ECO:0000313" key="2">
    <source>
        <dbReference type="Proteomes" id="UP000299102"/>
    </source>
</evidence>
<accession>A0A4C1TNN1</accession>
<gene>
    <name evidence="1" type="ORF">EVAR_80526_1</name>
</gene>
<keyword evidence="2" id="KW-1185">Reference proteome</keyword>
<dbReference type="AlphaFoldDB" id="A0A4C1TNN1"/>
<comment type="caution">
    <text evidence="1">The sequence shown here is derived from an EMBL/GenBank/DDBJ whole genome shotgun (WGS) entry which is preliminary data.</text>
</comment>
<dbReference type="EMBL" id="BGZK01000071">
    <property type="protein sequence ID" value="GBP15348.1"/>
    <property type="molecule type" value="Genomic_DNA"/>
</dbReference>
<dbReference type="Proteomes" id="UP000299102">
    <property type="component" value="Unassembled WGS sequence"/>
</dbReference>
<organism evidence="1 2">
    <name type="scientific">Eumeta variegata</name>
    <name type="common">Bagworm moth</name>
    <name type="synonym">Eumeta japonica</name>
    <dbReference type="NCBI Taxonomy" id="151549"/>
    <lineage>
        <taxon>Eukaryota</taxon>
        <taxon>Metazoa</taxon>
        <taxon>Ecdysozoa</taxon>
        <taxon>Arthropoda</taxon>
        <taxon>Hexapoda</taxon>
        <taxon>Insecta</taxon>
        <taxon>Pterygota</taxon>
        <taxon>Neoptera</taxon>
        <taxon>Endopterygota</taxon>
        <taxon>Lepidoptera</taxon>
        <taxon>Glossata</taxon>
        <taxon>Ditrysia</taxon>
        <taxon>Tineoidea</taxon>
        <taxon>Psychidae</taxon>
        <taxon>Oiketicinae</taxon>
        <taxon>Eumeta</taxon>
    </lineage>
</organism>
<evidence type="ECO:0000313" key="1">
    <source>
        <dbReference type="EMBL" id="GBP15348.1"/>
    </source>
</evidence>
<name>A0A4C1TNN1_EUMVA</name>
<reference evidence="1 2" key="1">
    <citation type="journal article" date="2019" name="Commun. Biol.">
        <title>The bagworm genome reveals a unique fibroin gene that provides high tensile strength.</title>
        <authorList>
            <person name="Kono N."/>
            <person name="Nakamura H."/>
            <person name="Ohtoshi R."/>
            <person name="Tomita M."/>
            <person name="Numata K."/>
            <person name="Arakawa K."/>
        </authorList>
    </citation>
    <scope>NUCLEOTIDE SEQUENCE [LARGE SCALE GENOMIC DNA]</scope>
</reference>
<proteinExistence type="predicted"/>